<evidence type="ECO:0000313" key="2">
    <source>
        <dbReference type="Proteomes" id="UP001633002"/>
    </source>
</evidence>
<keyword evidence="2" id="KW-1185">Reference proteome</keyword>
<comment type="caution">
    <text evidence="1">The sequence shown here is derived from an EMBL/GenBank/DDBJ whole genome shotgun (WGS) entry which is preliminary data.</text>
</comment>
<protein>
    <submittedName>
        <fullName evidence="1">Uncharacterized protein</fullName>
    </submittedName>
</protein>
<proteinExistence type="predicted"/>
<evidence type="ECO:0000313" key="1">
    <source>
        <dbReference type="EMBL" id="KAL3698062.1"/>
    </source>
</evidence>
<dbReference type="Proteomes" id="UP001633002">
    <property type="component" value="Unassembled WGS sequence"/>
</dbReference>
<gene>
    <name evidence="1" type="ORF">R1sor_012138</name>
</gene>
<dbReference type="PANTHER" id="PTHR31635">
    <property type="entry name" value="REVERSE TRANSCRIPTASE DOMAIN-CONTAINING PROTEIN-RELATED"/>
    <property type="match status" value="1"/>
</dbReference>
<sequence length="257" mass="30227">MKRKEVQLRVMELQTRLRQASTRRSRVADEETKILLAKVRRLEEEQAILWRRWSSLRWVREGEASSKFFFSLLKAKHAKEEIMCLTTDEGQKIEEETTIMQELHQFYTNLYHQDAVSAEDTQLRKKTLALIDKKVSVQQNEMLIAVSGPLEIMQVVSKLKNDKAPGIDGMTAEFLNELWMMEEKEINEFVLQFWNTDTLSWKKRIGVIKLIPKSGDRQKLKNWRPLTLLNTGYKLGRRIANTILNFLTCKELAERTQ</sequence>
<reference evidence="1 2" key="1">
    <citation type="submission" date="2024-09" db="EMBL/GenBank/DDBJ databases">
        <title>Chromosome-scale assembly of Riccia sorocarpa.</title>
        <authorList>
            <person name="Paukszto L."/>
        </authorList>
    </citation>
    <scope>NUCLEOTIDE SEQUENCE [LARGE SCALE GENOMIC DNA]</scope>
    <source>
        <strain evidence="1">LP-2024</strain>
        <tissue evidence="1">Aerial parts of the thallus</tissue>
    </source>
</reference>
<dbReference type="AlphaFoldDB" id="A0ABD3I5M3"/>
<accession>A0ABD3I5M3</accession>
<organism evidence="1 2">
    <name type="scientific">Riccia sorocarpa</name>
    <dbReference type="NCBI Taxonomy" id="122646"/>
    <lineage>
        <taxon>Eukaryota</taxon>
        <taxon>Viridiplantae</taxon>
        <taxon>Streptophyta</taxon>
        <taxon>Embryophyta</taxon>
        <taxon>Marchantiophyta</taxon>
        <taxon>Marchantiopsida</taxon>
        <taxon>Marchantiidae</taxon>
        <taxon>Marchantiales</taxon>
        <taxon>Ricciaceae</taxon>
        <taxon>Riccia</taxon>
    </lineage>
</organism>
<name>A0ABD3I5M3_9MARC</name>
<dbReference type="PANTHER" id="PTHR31635:SF196">
    <property type="entry name" value="REVERSE TRANSCRIPTASE DOMAIN-CONTAINING PROTEIN-RELATED"/>
    <property type="match status" value="1"/>
</dbReference>
<dbReference type="EMBL" id="JBJQOH010000002">
    <property type="protein sequence ID" value="KAL3698062.1"/>
    <property type="molecule type" value="Genomic_DNA"/>
</dbReference>